<evidence type="ECO:0000259" key="3">
    <source>
        <dbReference type="PROSITE" id="PS50878"/>
    </source>
</evidence>
<sequence length="535" mass="60779">MSSLLSRTLHVKGLGLSGASSSTWITSKFPNTIPKVDLRTLPLCPKPHTTFLSTLAQLNLSSFSVHDKFPATTDFLTPSNSSPNVKIVSQRKFKRITRNDPNSVQLLRFFDNTTPTYINSYSTNPESDGTTPQAPPPKPPDQVPEDDYLNYVPNKYMDFADTVFNPQEFEKLPDHRPYDIDIELEEGTTPPFGPMYKLTPQEREAVAEYVHTNLKQGHIRPSTSSAGAPVLFTCKKTGEIRLCVNFRGLNSITKKNRFPLPLVDDLLDSVQGCKIFTVIDLKSAYSHLRIREGDEWKTAFRTHLGLFEHLIVPYGLTNAPAAWQSFIQDVLRDILGLVCVVYLDDILIFSKTQEEHDQHVRLVLERLRNANLCANAKKCEFDKAEVEYLGYIVSAQGISMNPKKLDTILSWPEPRKLKDLQSFLGFTNFYRRFIHDYSRITLPLTTLTKKSITFNFSDECRGSFEELKRRFTSAPVLRHFDPRAPCYVSTDGSDFALSGIVQQADENGDLHPISFFSRKFAPAEINYDARPFPYQ</sequence>
<dbReference type="AlphaFoldDB" id="V2WQX8"/>
<evidence type="ECO:0000313" key="4">
    <source>
        <dbReference type="EMBL" id="ESK83997.1"/>
    </source>
</evidence>
<evidence type="ECO:0000256" key="1">
    <source>
        <dbReference type="ARBA" id="ARBA00023268"/>
    </source>
</evidence>
<reference evidence="4 5" key="1">
    <citation type="journal article" date="2014" name="BMC Genomics">
        <title>Genome and secretome analysis of the hemibiotrophic fungal pathogen, Moniliophthora roreri, which causes frosty pod rot disease of cacao: mechanisms of the biotrophic and necrotrophic phases.</title>
        <authorList>
            <person name="Meinhardt L.W."/>
            <person name="Costa G.G.L."/>
            <person name="Thomazella D.P.T."/>
            <person name="Teixeira P.J.P.L."/>
            <person name="Carazzolle M.F."/>
            <person name="Schuster S.C."/>
            <person name="Carlson J.E."/>
            <person name="Guiltinan M.J."/>
            <person name="Mieczkowski P."/>
            <person name="Farmer A."/>
            <person name="Ramaraj T."/>
            <person name="Crozier J."/>
            <person name="Davis R.E."/>
            <person name="Shao J."/>
            <person name="Melnick R.L."/>
            <person name="Pereira G.A.G."/>
            <person name="Bailey B.A."/>
        </authorList>
    </citation>
    <scope>NUCLEOTIDE SEQUENCE [LARGE SCALE GENOMIC DNA]</scope>
    <source>
        <strain evidence="4 5">MCA 2997</strain>
    </source>
</reference>
<protein>
    <submittedName>
        <fullName evidence="4">Retrotransposon nucleocapsid protein</fullName>
    </submittedName>
</protein>
<dbReference type="InterPro" id="IPR000477">
    <property type="entry name" value="RT_dom"/>
</dbReference>
<keyword evidence="1" id="KW-0511">Multifunctional enzyme</keyword>
<dbReference type="KEGG" id="mrr:Moror_11545"/>
<feature type="compositionally biased region" description="Pro residues" evidence="2">
    <location>
        <begin position="133"/>
        <end position="142"/>
    </location>
</feature>
<feature type="domain" description="Reverse transcriptase" evidence="3">
    <location>
        <begin position="214"/>
        <end position="393"/>
    </location>
</feature>
<dbReference type="Gene3D" id="3.30.70.270">
    <property type="match status" value="2"/>
</dbReference>
<dbReference type="GO" id="GO:0003824">
    <property type="term" value="F:catalytic activity"/>
    <property type="evidence" value="ECO:0007669"/>
    <property type="project" value="UniProtKB-KW"/>
</dbReference>
<evidence type="ECO:0000313" key="5">
    <source>
        <dbReference type="Proteomes" id="UP000017559"/>
    </source>
</evidence>
<dbReference type="Gene3D" id="3.10.10.10">
    <property type="entry name" value="HIV Type 1 Reverse Transcriptase, subunit A, domain 1"/>
    <property type="match status" value="1"/>
</dbReference>
<dbReference type="CDD" id="cd01647">
    <property type="entry name" value="RT_LTR"/>
    <property type="match status" value="1"/>
</dbReference>
<dbReference type="PANTHER" id="PTHR37984">
    <property type="entry name" value="PROTEIN CBG26694"/>
    <property type="match status" value="1"/>
</dbReference>
<dbReference type="FunFam" id="3.30.70.270:FF:000020">
    <property type="entry name" value="Transposon Tf2-6 polyprotein-like Protein"/>
    <property type="match status" value="1"/>
</dbReference>
<dbReference type="Pfam" id="PF17919">
    <property type="entry name" value="RT_RNaseH_2"/>
    <property type="match status" value="1"/>
</dbReference>
<dbReference type="Pfam" id="PF00078">
    <property type="entry name" value="RVT_1"/>
    <property type="match status" value="1"/>
</dbReference>
<dbReference type="PANTHER" id="PTHR37984:SF5">
    <property type="entry name" value="PROTEIN NYNRIN-LIKE"/>
    <property type="match status" value="1"/>
</dbReference>
<evidence type="ECO:0000256" key="2">
    <source>
        <dbReference type="SAM" id="MobiDB-lite"/>
    </source>
</evidence>
<dbReference type="HOGENOM" id="CLU_509083_0_0_1"/>
<dbReference type="Proteomes" id="UP000017559">
    <property type="component" value="Unassembled WGS sequence"/>
</dbReference>
<organism evidence="4 5">
    <name type="scientific">Moniliophthora roreri (strain MCA 2997)</name>
    <name type="common">Cocoa frosty pod rot fungus</name>
    <name type="synonym">Crinipellis roreri</name>
    <dbReference type="NCBI Taxonomy" id="1381753"/>
    <lineage>
        <taxon>Eukaryota</taxon>
        <taxon>Fungi</taxon>
        <taxon>Dikarya</taxon>
        <taxon>Basidiomycota</taxon>
        <taxon>Agaricomycotina</taxon>
        <taxon>Agaricomycetes</taxon>
        <taxon>Agaricomycetidae</taxon>
        <taxon>Agaricales</taxon>
        <taxon>Marasmiineae</taxon>
        <taxon>Marasmiaceae</taxon>
        <taxon>Moniliophthora</taxon>
    </lineage>
</organism>
<proteinExistence type="predicted"/>
<name>V2WQX8_MONRO</name>
<dbReference type="PROSITE" id="PS50878">
    <property type="entry name" value="RT_POL"/>
    <property type="match status" value="1"/>
</dbReference>
<dbReference type="EMBL" id="AWSO01001388">
    <property type="protein sequence ID" value="ESK83997.1"/>
    <property type="molecule type" value="Genomic_DNA"/>
</dbReference>
<dbReference type="InterPro" id="IPR043502">
    <property type="entry name" value="DNA/RNA_pol_sf"/>
</dbReference>
<dbReference type="SUPFAM" id="SSF56672">
    <property type="entry name" value="DNA/RNA polymerases"/>
    <property type="match status" value="1"/>
</dbReference>
<keyword evidence="5" id="KW-1185">Reference proteome</keyword>
<accession>V2WQX8</accession>
<dbReference type="InterPro" id="IPR050951">
    <property type="entry name" value="Retrovirus_Pol_polyprotein"/>
</dbReference>
<dbReference type="InterPro" id="IPR043128">
    <property type="entry name" value="Rev_trsase/Diguanyl_cyclase"/>
</dbReference>
<gene>
    <name evidence="4" type="ORF">Moror_11545</name>
</gene>
<dbReference type="OrthoDB" id="3341476at2759"/>
<feature type="region of interest" description="Disordered" evidence="2">
    <location>
        <begin position="118"/>
        <end position="146"/>
    </location>
</feature>
<comment type="caution">
    <text evidence="4">The sequence shown here is derived from an EMBL/GenBank/DDBJ whole genome shotgun (WGS) entry which is preliminary data.</text>
</comment>
<feature type="compositionally biased region" description="Polar residues" evidence="2">
    <location>
        <begin position="118"/>
        <end position="131"/>
    </location>
</feature>
<dbReference type="InterPro" id="IPR041577">
    <property type="entry name" value="RT_RNaseH_2"/>
</dbReference>